<organism evidence="1 2">
    <name type="scientific">Kribbella koreensis</name>
    <dbReference type="NCBI Taxonomy" id="57909"/>
    <lineage>
        <taxon>Bacteria</taxon>
        <taxon>Bacillati</taxon>
        <taxon>Actinomycetota</taxon>
        <taxon>Actinomycetes</taxon>
        <taxon>Propionibacteriales</taxon>
        <taxon>Kribbellaceae</taxon>
        <taxon>Kribbella</taxon>
    </lineage>
</organism>
<protein>
    <submittedName>
        <fullName evidence="1">Uncharacterized protein</fullName>
    </submittedName>
</protein>
<sequence length="81" mass="8525">MACGAALGSRIPTAVVLFAKHDLAGHPAWTASLAVLRYAGVHIVDPHDGSTSSLEPLSSGTGERVAQTFQWDWVLDLLNVA</sequence>
<evidence type="ECO:0000313" key="2">
    <source>
        <dbReference type="Proteomes" id="UP001500542"/>
    </source>
</evidence>
<reference evidence="2" key="1">
    <citation type="journal article" date="2019" name="Int. J. Syst. Evol. Microbiol.">
        <title>The Global Catalogue of Microorganisms (GCM) 10K type strain sequencing project: providing services to taxonomists for standard genome sequencing and annotation.</title>
        <authorList>
            <consortium name="The Broad Institute Genomics Platform"/>
            <consortium name="The Broad Institute Genome Sequencing Center for Infectious Disease"/>
            <person name="Wu L."/>
            <person name="Ma J."/>
        </authorList>
    </citation>
    <scope>NUCLEOTIDE SEQUENCE [LARGE SCALE GENOMIC DNA]</scope>
    <source>
        <strain evidence="2">JCM 10977</strain>
    </source>
</reference>
<comment type="caution">
    <text evidence="1">The sequence shown here is derived from an EMBL/GenBank/DDBJ whole genome shotgun (WGS) entry which is preliminary data.</text>
</comment>
<keyword evidence="2" id="KW-1185">Reference proteome</keyword>
<evidence type="ECO:0000313" key="1">
    <source>
        <dbReference type="EMBL" id="GAA0944681.1"/>
    </source>
</evidence>
<dbReference type="EMBL" id="BAAAHK010000008">
    <property type="protein sequence ID" value="GAA0944681.1"/>
    <property type="molecule type" value="Genomic_DNA"/>
</dbReference>
<name>A0ABP4B1L5_9ACTN</name>
<accession>A0ABP4B1L5</accession>
<gene>
    <name evidence="1" type="ORF">GCM10009554_39020</name>
</gene>
<dbReference type="Proteomes" id="UP001500542">
    <property type="component" value="Unassembled WGS sequence"/>
</dbReference>
<proteinExistence type="predicted"/>